<sequence>MSDPLNRRRFGRNIFATGVGTLLAGAGFHATARFVLATQERRTLHSLTGLFPQVIIEDVTEGKGRTVRAAASIDDFDAFLDPSRRQAALPDTEIRADGDALYFRHSGTDYIVRLLLPRDFARLHGTPLQIA</sequence>
<protein>
    <submittedName>
        <fullName evidence="1">Uncharacterized protein</fullName>
    </submittedName>
</protein>
<keyword evidence="2" id="KW-1185">Reference proteome</keyword>
<dbReference type="PROSITE" id="PS51318">
    <property type="entry name" value="TAT"/>
    <property type="match status" value="1"/>
</dbReference>
<proteinExistence type="predicted"/>
<evidence type="ECO:0000313" key="2">
    <source>
        <dbReference type="Proteomes" id="UP001374893"/>
    </source>
</evidence>
<dbReference type="InterPro" id="IPR006311">
    <property type="entry name" value="TAT_signal"/>
</dbReference>
<reference evidence="1 2" key="1">
    <citation type="submission" date="2021-06" db="EMBL/GenBank/DDBJ databases">
        <title>Complete genome of Haloferula helveola possessing various polysaccharide degrading enzymes.</title>
        <authorList>
            <person name="Takami H."/>
            <person name="Huang C."/>
            <person name="Hamasaki K."/>
        </authorList>
    </citation>
    <scope>NUCLEOTIDE SEQUENCE [LARGE SCALE GENOMIC DNA]</scope>
    <source>
        <strain evidence="1 2">CN-1</strain>
    </source>
</reference>
<dbReference type="Proteomes" id="UP001374893">
    <property type="component" value="Chromosome"/>
</dbReference>
<accession>A0ABM7RJL2</accession>
<dbReference type="EMBL" id="AP024702">
    <property type="protein sequence ID" value="BCX49738.1"/>
    <property type="molecule type" value="Genomic_DNA"/>
</dbReference>
<name>A0ABM7RJL2_9BACT</name>
<dbReference type="RefSeq" id="WP_338686464.1">
    <property type="nucleotide sequence ID" value="NZ_AP024702.1"/>
</dbReference>
<gene>
    <name evidence="1" type="ORF">HAHE_36460</name>
</gene>
<evidence type="ECO:0000313" key="1">
    <source>
        <dbReference type="EMBL" id="BCX49738.1"/>
    </source>
</evidence>
<organism evidence="1 2">
    <name type="scientific">Haloferula helveola</name>
    <dbReference type="NCBI Taxonomy" id="490095"/>
    <lineage>
        <taxon>Bacteria</taxon>
        <taxon>Pseudomonadati</taxon>
        <taxon>Verrucomicrobiota</taxon>
        <taxon>Verrucomicrobiia</taxon>
        <taxon>Verrucomicrobiales</taxon>
        <taxon>Verrucomicrobiaceae</taxon>
        <taxon>Haloferula</taxon>
    </lineage>
</organism>